<feature type="transmembrane region" description="Helical" evidence="9">
    <location>
        <begin position="373"/>
        <end position="395"/>
    </location>
</feature>
<keyword evidence="9" id="KW-0472">Membrane</keyword>
<keyword evidence="7" id="KW-0520">NAD</keyword>
<keyword evidence="13" id="KW-1185">Reference proteome</keyword>
<evidence type="ECO:0000256" key="4">
    <source>
        <dbReference type="ARBA" id="ARBA00022827"/>
    </source>
</evidence>
<keyword evidence="5" id="KW-0809">Transit peptide</keyword>
<dbReference type="SUPFAM" id="SSF51905">
    <property type="entry name" value="FAD/NAD(P)-binding domain"/>
    <property type="match status" value="1"/>
</dbReference>
<evidence type="ECO:0000259" key="10">
    <source>
        <dbReference type="Pfam" id="PF07992"/>
    </source>
</evidence>
<sequence>MNPNIPRTDRKRVVIVGAGFGGLRLARKLSSRKEFQVVLINKNNFHEFQPLYYQVATSGLEASSILFPLRAVFQDCKNVHIRVTTVTMVHPDTKTIDTDLGPIEYDYLVVGIGADTNFFGQKNIIERALPMKSVSEAITLRNRMLQSFEDALSVDSLDEKEGFLNVVVVGGGPTGVELCGTFAEMRKTVLPSDYPELDFRMMKIYLIESGAELLGPMSQESQVKSLKYLEKLGVIVRLKTRVQDFDGRYVYMNDGTTIRTNNLVWAAGVRANALNGLPAEALGRGGRLMVNRFSQVQGFTDIFAIGDIALMTEEKYPDGHPQIAQPAIQQGKHLAENLIRTVKGEPMKEFRYKDLGTMATIGRGKAVVDLPFWSFQGVFAWMVWLFVHLMAIVGVKNRLLILINWGWNYLSDDQSLRLIIKPKLPKGNMEAIRQKVEDQLVTK</sequence>
<evidence type="ECO:0000259" key="11">
    <source>
        <dbReference type="Pfam" id="PF22366"/>
    </source>
</evidence>
<dbReference type="PRINTS" id="PR00368">
    <property type="entry name" value="FADPNR"/>
</dbReference>
<keyword evidence="6" id="KW-0560">Oxidoreductase</keyword>
<dbReference type="Proteomes" id="UP000248790">
    <property type="component" value="Unassembled WGS sequence"/>
</dbReference>
<evidence type="ECO:0000256" key="2">
    <source>
        <dbReference type="ARBA" id="ARBA00012637"/>
    </source>
</evidence>
<evidence type="ECO:0000256" key="1">
    <source>
        <dbReference type="ARBA" id="ARBA00005272"/>
    </source>
</evidence>
<keyword evidence="9" id="KW-1133">Transmembrane helix</keyword>
<protein>
    <recommendedName>
        <fullName evidence="2">NADH:ubiquinone reductase (non-electrogenic)</fullName>
        <ecNumber evidence="2">1.6.5.9</ecNumber>
    </recommendedName>
</protein>
<keyword evidence="3" id="KW-0285">Flavoprotein</keyword>
<comment type="caution">
    <text evidence="12">The sequence shown here is derived from an EMBL/GenBank/DDBJ whole genome shotgun (WGS) entry which is preliminary data.</text>
</comment>
<name>A0A327XEI6_LARAB</name>
<feature type="domain" description="External alternative NADH-ubiquinone oxidoreductase-like C-terminal" evidence="11">
    <location>
        <begin position="355"/>
        <end position="408"/>
    </location>
</feature>
<comment type="catalytic activity">
    <reaction evidence="8">
        <text>a quinone + NADH + H(+) = a quinol + NAD(+)</text>
        <dbReference type="Rhea" id="RHEA:46160"/>
        <dbReference type="ChEBI" id="CHEBI:15378"/>
        <dbReference type="ChEBI" id="CHEBI:24646"/>
        <dbReference type="ChEBI" id="CHEBI:57540"/>
        <dbReference type="ChEBI" id="CHEBI:57945"/>
        <dbReference type="ChEBI" id="CHEBI:132124"/>
        <dbReference type="EC" id="1.6.5.9"/>
    </reaction>
</comment>
<dbReference type="InterPro" id="IPR036188">
    <property type="entry name" value="FAD/NAD-bd_sf"/>
</dbReference>
<dbReference type="PANTHER" id="PTHR43706:SF47">
    <property type="entry name" value="EXTERNAL NADH-UBIQUINONE OXIDOREDUCTASE 1, MITOCHONDRIAL-RELATED"/>
    <property type="match status" value="1"/>
</dbReference>
<dbReference type="AlphaFoldDB" id="A0A327XEI6"/>
<dbReference type="OrthoDB" id="9781621at2"/>
<dbReference type="Pfam" id="PF07992">
    <property type="entry name" value="Pyr_redox_2"/>
    <property type="match status" value="1"/>
</dbReference>
<evidence type="ECO:0000256" key="3">
    <source>
        <dbReference type="ARBA" id="ARBA00022630"/>
    </source>
</evidence>
<evidence type="ECO:0000256" key="5">
    <source>
        <dbReference type="ARBA" id="ARBA00022946"/>
    </source>
</evidence>
<accession>A0A327XEI6</accession>
<dbReference type="PANTHER" id="PTHR43706">
    <property type="entry name" value="NADH DEHYDROGENASE"/>
    <property type="match status" value="1"/>
</dbReference>
<evidence type="ECO:0000256" key="8">
    <source>
        <dbReference type="ARBA" id="ARBA00047599"/>
    </source>
</evidence>
<dbReference type="RefSeq" id="WP_111626828.1">
    <property type="nucleotide sequence ID" value="NZ_QLMC01000001.1"/>
</dbReference>
<reference evidence="12 13" key="1">
    <citation type="submission" date="2018-06" db="EMBL/GenBank/DDBJ databases">
        <title>Genomic Encyclopedia of Archaeal and Bacterial Type Strains, Phase II (KMG-II): from individual species to whole genera.</title>
        <authorList>
            <person name="Goeker M."/>
        </authorList>
    </citation>
    <scope>NUCLEOTIDE SEQUENCE [LARGE SCALE GENOMIC DNA]</scope>
    <source>
        <strain evidence="12 13">DSM 21851</strain>
    </source>
</reference>
<dbReference type="InterPro" id="IPR054585">
    <property type="entry name" value="NDH2-like_C"/>
</dbReference>
<dbReference type="InterPro" id="IPR023753">
    <property type="entry name" value="FAD/NAD-binding_dom"/>
</dbReference>
<dbReference type="PRINTS" id="PR00411">
    <property type="entry name" value="PNDRDTASEI"/>
</dbReference>
<dbReference type="EMBL" id="QLMC01000001">
    <property type="protein sequence ID" value="RAK02646.1"/>
    <property type="molecule type" value="Genomic_DNA"/>
</dbReference>
<dbReference type="Pfam" id="PF22366">
    <property type="entry name" value="NDH2_C"/>
    <property type="match status" value="1"/>
</dbReference>
<dbReference type="InterPro" id="IPR045024">
    <property type="entry name" value="NDH-2"/>
</dbReference>
<evidence type="ECO:0000256" key="7">
    <source>
        <dbReference type="ARBA" id="ARBA00023027"/>
    </source>
</evidence>
<proteinExistence type="inferred from homology"/>
<evidence type="ECO:0000313" key="13">
    <source>
        <dbReference type="Proteomes" id="UP000248790"/>
    </source>
</evidence>
<feature type="domain" description="FAD/NAD(P)-binding" evidence="10">
    <location>
        <begin position="12"/>
        <end position="331"/>
    </location>
</feature>
<comment type="similarity">
    <text evidence="1">Belongs to the NADH dehydrogenase family.</text>
</comment>
<dbReference type="EC" id="1.6.5.9" evidence="2"/>
<gene>
    <name evidence="12" type="ORF">LX87_00766</name>
</gene>
<organism evidence="12 13">
    <name type="scientific">Larkinella arboricola</name>
    <dbReference type="NCBI Taxonomy" id="643671"/>
    <lineage>
        <taxon>Bacteria</taxon>
        <taxon>Pseudomonadati</taxon>
        <taxon>Bacteroidota</taxon>
        <taxon>Cytophagia</taxon>
        <taxon>Cytophagales</taxon>
        <taxon>Spirosomataceae</taxon>
        <taxon>Larkinella</taxon>
    </lineage>
</organism>
<evidence type="ECO:0000313" key="12">
    <source>
        <dbReference type="EMBL" id="RAK02646.1"/>
    </source>
</evidence>
<keyword evidence="4" id="KW-0274">FAD</keyword>
<evidence type="ECO:0000256" key="9">
    <source>
        <dbReference type="SAM" id="Phobius"/>
    </source>
</evidence>
<dbReference type="Gene3D" id="3.50.50.100">
    <property type="match status" value="1"/>
</dbReference>
<dbReference type="GO" id="GO:0050136">
    <property type="term" value="F:NADH dehydrogenase (quinone) (non-electrogenic) activity"/>
    <property type="evidence" value="ECO:0007669"/>
    <property type="project" value="UniProtKB-EC"/>
</dbReference>
<evidence type="ECO:0000256" key="6">
    <source>
        <dbReference type="ARBA" id="ARBA00023002"/>
    </source>
</evidence>
<keyword evidence="9" id="KW-0812">Transmembrane</keyword>